<feature type="non-terminal residue" evidence="1">
    <location>
        <position position="62"/>
    </location>
</feature>
<evidence type="ECO:0000313" key="1">
    <source>
        <dbReference type="EMBL" id="SVE49257.1"/>
    </source>
</evidence>
<gene>
    <name evidence="1" type="ORF">METZ01_LOCUS502111</name>
</gene>
<feature type="non-terminal residue" evidence="1">
    <location>
        <position position="1"/>
    </location>
</feature>
<name>A0A383DXI5_9ZZZZ</name>
<dbReference type="AlphaFoldDB" id="A0A383DXI5"/>
<organism evidence="1">
    <name type="scientific">marine metagenome</name>
    <dbReference type="NCBI Taxonomy" id="408172"/>
    <lineage>
        <taxon>unclassified sequences</taxon>
        <taxon>metagenomes</taxon>
        <taxon>ecological metagenomes</taxon>
    </lineage>
</organism>
<reference evidence="1" key="1">
    <citation type="submission" date="2018-05" db="EMBL/GenBank/DDBJ databases">
        <authorList>
            <person name="Lanie J.A."/>
            <person name="Ng W.-L."/>
            <person name="Kazmierczak K.M."/>
            <person name="Andrzejewski T.M."/>
            <person name="Davidsen T.M."/>
            <person name="Wayne K.J."/>
            <person name="Tettelin H."/>
            <person name="Glass J.I."/>
            <person name="Rusch D."/>
            <person name="Podicherti R."/>
            <person name="Tsui H.-C.T."/>
            <person name="Winkler M.E."/>
        </authorList>
    </citation>
    <scope>NUCLEOTIDE SEQUENCE</scope>
</reference>
<accession>A0A383DXI5</accession>
<proteinExistence type="predicted"/>
<protein>
    <submittedName>
        <fullName evidence="1">Uncharacterized protein</fullName>
    </submittedName>
</protein>
<dbReference type="EMBL" id="UINC01221074">
    <property type="protein sequence ID" value="SVE49257.1"/>
    <property type="molecule type" value="Genomic_DNA"/>
</dbReference>
<sequence length="62" mass="7000">VSSRVIGIGQQPRVESKLRGCPYAKARKAIEGFCPSEPFRRFMARKVKLHSCLAVGGYLRHR</sequence>